<dbReference type="PANTHER" id="PTHR30087">
    <property type="entry name" value="INNER MEMBRANE PROTEIN"/>
    <property type="match status" value="1"/>
</dbReference>
<keyword evidence="2" id="KW-1185">Reference proteome</keyword>
<sequence length="165" mass="17652">MEKVLVSACFLGNPVRYNGTDLNVAEKVDTQAQAILDTWAKEGRIVSICPEVSGGLPTPRPPAELQLDGRVVDDTGEDVSSEFLKGAENALALCERFNIKVAVLTESSPSCGSTLVYDGHFSNTKIPGQGITAKLLSEHGIKVFSQFSLEEAKALIEALDAGREM</sequence>
<dbReference type="EMBL" id="JBHRSZ010000002">
    <property type="protein sequence ID" value="MFC3149799.1"/>
    <property type="molecule type" value="Genomic_DNA"/>
</dbReference>
<evidence type="ECO:0000313" key="1">
    <source>
        <dbReference type="EMBL" id="MFC3149799.1"/>
    </source>
</evidence>
<name>A0ABV7HAW2_9GAMM</name>
<dbReference type="RefSeq" id="WP_386715420.1">
    <property type="nucleotide sequence ID" value="NZ_JBHRSZ010000002.1"/>
</dbReference>
<accession>A0ABV7HAW2</accession>
<gene>
    <name evidence="1" type="ORF">ACFOEK_02030</name>
</gene>
<dbReference type="PANTHER" id="PTHR30087:SF1">
    <property type="entry name" value="HYPOTHETICAL CYTOSOLIC PROTEIN"/>
    <property type="match status" value="1"/>
</dbReference>
<evidence type="ECO:0000313" key="2">
    <source>
        <dbReference type="Proteomes" id="UP001595476"/>
    </source>
</evidence>
<dbReference type="Pfam" id="PF04463">
    <property type="entry name" value="2-thiour_desulf"/>
    <property type="match status" value="1"/>
</dbReference>
<proteinExistence type="predicted"/>
<dbReference type="Proteomes" id="UP001595476">
    <property type="component" value="Unassembled WGS sequence"/>
</dbReference>
<organism evidence="1 2">
    <name type="scientific">Litoribrevibacter euphylliae</name>
    <dbReference type="NCBI Taxonomy" id="1834034"/>
    <lineage>
        <taxon>Bacteria</taxon>
        <taxon>Pseudomonadati</taxon>
        <taxon>Pseudomonadota</taxon>
        <taxon>Gammaproteobacteria</taxon>
        <taxon>Oceanospirillales</taxon>
        <taxon>Oceanospirillaceae</taxon>
        <taxon>Litoribrevibacter</taxon>
    </lineage>
</organism>
<protein>
    <submittedName>
        <fullName evidence="1">DUF523 domain-containing protein</fullName>
    </submittedName>
</protein>
<dbReference type="InterPro" id="IPR007553">
    <property type="entry name" value="2-thiour_desulf"/>
</dbReference>
<comment type="caution">
    <text evidence="1">The sequence shown here is derived from an EMBL/GenBank/DDBJ whole genome shotgun (WGS) entry which is preliminary data.</text>
</comment>
<reference evidence="2" key="1">
    <citation type="journal article" date="2019" name="Int. J. Syst. Evol. Microbiol.">
        <title>The Global Catalogue of Microorganisms (GCM) 10K type strain sequencing project: providing services to taxonomists for standard genome sequencing and annotation.</title>
        <authorList>
            <consortium name="The Broad Institute Genomics Platform"/>
            <consortium name="The Broad Institute Genome Sequencing Center for Infectious Disease"/>
            <person name="Wu L."/>
            <person name="Ma J."/>
        </authorList>
    </citation>
    <scope>NUCLEOTIDE SEQUENCE [LARGE SCALE GENOMIC DNA]</scope>
    <source>
        <strain evidence="2">KCTC 52438</strain>
    </source>
</reference>